<comment type="similarity">
    <text evidence="1">Belongs to the glycosyl hydrolase 9 (cellulase E) family.</text>
</comment>
<feature type="domain" description="Bacterial repeat" evidence="7">
    <location>
        <begin position="994"/>
        <end position="1068"/>
    </location>
</feature>
<feature type="domain" description="Bacterial repeat" evidence="7">
    <location>
        <begin position="847"/>
        <end position="913"/>
    </location>
</feature>
<dbReference type="Gene3D" id="2.60.40.10">
    <property type="entry name" value="Immunoglobulins"/>
    <property type="match status" value="1"/>
</dbReference>
<keyword evidence="9" id="KW-1185">Reference proteome</keyword>
<protein>
    <submittedName>
        <fullName evidence="8">Putative repeat protein (TIGR02543 family)</fullName>
    </submittedName>
</protein>
<keyword evidence="2" id="KW-0119">Carbohydrate metabolism</keyword>
<dbReference type="Pfam" id="PF02927">
    <property type="entry name" value="CelD_N"/>
    <property type="match status" value="1"/>
</dbReference>
<dbReference type="InterPro" id="IPR041542">
    <property type="entry name" value="GH43_C2"/>
</dbReference>
<feature type="domain" description="Bacterial repeat" evidence="7">
    <location>
        <begin position="1351"/>
        <end position="1412"/>
    </location>
</feature>
<dbReference type="InterPro" id="IPR013783">
    <property type="entry name" value="Ig-like_fold"/>
</dbReference>
<dbReference type="Pfam" id="PF17851">
    <property type="entry name" value="GH43_C2"/>
    <property type="match status" value="1"/>
</dbReference>
<dbReference type="SUPFAM" id="SSF48208">
    <property type="entry name" value="Six-hairpin glycosidases"/>
    <property type="match status" value="1"/>
</dbReference>
<dbReference type="InterPro" id="IPR001701">
    <property type="entry name" value="Glyco_hydro_9"/>
</dbReference>
<feature type="domain" description="Bacterial repeat" evidence="7">
    <location>
        <begin position="777"/>
        <end position="842"/>
    </location>
</feature>
<feature type="domain" description="Bacterial repeat" evidence="7">
    <location>
        <begin position="1668"/>
        <end position="1736"/>
    </location>
</feature>
<feature type="domain" description="Glycoside hydrolase family 9" evidence="4">
    <location>
        <begin position="276"/>
        <end position="706"/>
    </location>
</feature>
<feature type="domain" description="Bacterial repeat" evidence="7">
    <location>
        <begin position="1599"/>
        <end position="1663"/>
    </location>
</feature>
<sequence>MLTSNARRLWTTIGMTLGMAIVLFVASGSPVFALKERAPVALEEIQSHAAVMNSNWLELTLVDTPYSDEHVTNTDYYTITSEEDPDFSGGVTPTIVHYRYFPEQAPYNPSSSGNIGKIQVLYRAYLKLPTTLKLKEGKNYMLSVNAAVANVEPFPFQFDVTKPNLAIHANQVGYPSEGTKIAYLSHWTGQGSIDFLGYKNFQVIDDTTGKKVYSGEIKVHLRNDRWTQSDIFALDFSDLQAQGCYRIYIPGVGTSYPFEISSLIYKDDIAYTITRALFMQRDGDHGLDDPNLTHWNRPPSHEDDAIDQAKFIDNGGILADAKIDLKGGHMDAGDRGKYPYNSAYVGIDMLMAAKYFPEQIEALGESLEIPESDNDIPDYLDELVYELDWLTKAIMNTSTDGTLANYLRPQSPTKPEEGSYEIGYDLKGAEKRMFYNRTQGPNKAETLFAAGVLAQAYNTPIMQEYYPNKVKDYLIAAKKAYKGFMAHYQDAEYLKENTYYDVSKEGIKNTWSNEMLLASSALLVATGNEPVQDLTISAQELKNWITSEMPKTPSDYDSYKRYFWVLDRAWLGAFVSMYENPHLTQVLREWAYDNIIDFAEKEMDHDTPFGASTQDEGYPNRIGWRFTSSTLMPIVVGYGVTQDARYLERIQKTWDYTLGGNAVSRSFITGLGDPQRSPRWFVHEMNQYQWVQQAANNNGWVEPPPGLPNSDIQSAKYPAWFNDTWNTTARTQVFPYYEGHAVMYRYTDSWNTQNEYSINILSANAASMLPLIPLDTYTLNVNSPNGDVFPAGGTYSDGMKITLKAKGKPGYKFLNWSDGLGTNSTIEITMDANKTVTANYVPVDIRTITVTAVNGTVEQDHPEGRYSDGDTVTLTAVPKYGYKFMGWGDESFGNKPTIEITLHDDLHVTAEFELLPQYTLAVEAENGYVKINPVKETYVEGEEVILTAVDDFGYQFDGWTDADDNLIGKENPIMVTMNEAKAITANFKVVSTFTLTTIATEGGTVATKPVTKSDVQDGLYEQETKVILTATAKPGYLFTGWSGGLVSSKNPAEVTINGHTTVTAIFQPANGLMSVDVTPVGAPGSTEENNGVYTLTSSGNKFAYEPDSFRYLLRPGLKGNTVFTAKLESFTSDNTAGAVAGIQIRSGLASNAQYVAVMVKDGKLVSQVRKGGDSSDMVVLEEEISLPVMLRIERTINRDITLAWSADGVTWEKSGLHTVWDWNNPNLELTIGLFTSAGQVADSTEAPTIRTATAQFSNVTWPDMRELSIGTTGEGEVETDSGLYVANSRVKLTAVAGEGQIFAGWSGGLTGRANPSYITMDIDKTVTANFEDAPAKVNLELAEVTGGIIEAIPGSSGSGNQEGEYLPFTEVKLHAKPALGYRFLYWEGDLIGTEDTVQLRMDGHKTISAKFVSYKSEEIGTNLPGSTTEDATGITMNASGQIIWGGTDSFRYTYHDHLTGSSTIVARITDFNATAGDARAGIMIRQSTMANSYYQGIFITNEKKIQSQFRIGATSGKKLSEETMTSSVWLKVEKNGTQISTFYSKDGEQWTQHDSQNFATFQGPYTAGLAVTAGQNNKLVTAKFDQVELPAIPTYELHTEAVNGEVTADLTAEAYPAGTLISLTATQDEGYVFTGWSGDKSGIANPIVITMDASKHIVANFRNAADKYTLTVEEVNGTVERDLNQSVYDAGTAVTLKAIPAQGYAFVGWSGAIRVESNPVTVMMDDDKTITPIFSRVLTEAEHFSSLNIGTGHEGTVTQNGADFSVGGSGGNIWGRVDSFQYVYQNHSQLAGDATIVARVDDAAFTGAAASSNTKIGIMIRQNTNADSAFQGIFLDGGRAIRSIHRSIPDGWASANQDTVTANSGAVWLKVEKKGNTFKTYYSTDGLDWTVRSSQTIAFAGSFTAGLAVASGTDGKFAKVDFSRIEWPYIP</sequence>
<dbReference type="InterPro" id="IPR044060">
    <property type="entry name" value="Bacterial_rp_domain"/>
</dbReference>
<keyword evidence="3" id="KW-0624">Polysaccharide degradation</keyword>
<proteinExistence type="inferred from homology"/>
<feature type="domain" description="Beta-xylosidase C-terminal Concanavalin A-like" evidence="6">
    <location>
        <begin position="1470"/>
        <end position="1588"/>
    </location>
</feature>
<dbReference type="InterPro" id="IPR004197">
    <property type="entry name" value="Cellulase_Ig-like"/>
</dbReference>
<dbReference type="CDD" id="cd02850">
    <property type="entry name" value="E_set_Cellulase_N"/>
    <property type="match status" value="1"/>
</dbReference>
<dbReference type="SUPFAM" id="SSF81296">
    <property type="entry name" value="E set domains"/>
    <property type="match status" value="1"/>
</dbReference>
<accession>A0A7W5GCY4</accession>
<feature type="domain" description="Bacterial repeat" evidence="7">
    <location>
        <begin position="918"/>
        <end position="989"/>
    </location>
</feature>
<evidence type="ECO:0000259" key="4">
    <source>
        <dbReference type="Pfam" id="PF00759"/>
    </source>
</evidence>
<dbReference type="Gene3D" id="2.60.120.200">
    <property type="match status" value="2"/>
</dbReference>
<feature type="domain" description="Cellulase Ig-like" evidence="5">
    <location>
        <begin position="166"/>
        <end position="253"/>
    </location>
</feature>
<gene>
    <name evidence="8" type="ORF">FHS16_005474</name>
</gene>
<dbReference type="InterPro" id="IPR008928">
    <property type="entry name" value="6-hairpin_glycosidase_sf"/>
</dbReference>
<dbReference type="SUPFAM" id="SSF49899">
    <property type="entry name" value="Concanavalin A-like lectins/glucanases"/>
    <property type="match status" value="2"/>
</dbReference>
<evidence type="ECO:0000313" key="8">
    <source>
        <dbReference type="EMBL" id="MBB3155366.1"/>
    </source>
</evidence>
<evidence type="ECO:0000259" key="5">
    <source>
        <dbReference type="Pfam" id="PF02927"/>
    </source>
</evidence>
<evidence type="ECO:0000256" key="1">
    <source>
        <dbReference type="ARBA" id="ARBA00007072"/>
    </source>
</evidence>
<dbReference type="InterPro" id="IPR012341">
    <property type="entry name" value="6hp_glycosidase-like_sf"/>
</dbReference>
<evidence type="ECO:0000256" key="3">
    <source>
        <dbReference type="ARBA" id="ARBA00023326"/>
    </source>
</evidence>
<dbReference type="Pfam" id="PF00759">
    <property type="entry name" value="Glyco_hydro_9"/>
    <property type="match status" value="1"/>
</dbReference>
<evidence type="ECO:0000313" key="9">
    <source>
        <dbReference type="Proteomes" id="UP000518605"/>
    </source>
</evidence>
<dbReference type="Pfam" id="PF18998">
    <property type="entry name" value="Flg_new_2"/>
    <property type="match status" value="8"/>
</dbReference>
<evidence type="ECO:0000259" key="7">
    <source>
        <dbReference type="Pfam" id="PF18998"/>
    </source>
</evidence>
<organism evidence="8 9">
    <name type="scientific">Paenibacillus endophyticus</name>
    <dbReference type="NCBI Taxonomy" id="1294268"/>
    <lineage>
        <taxon>Bacteria</taxon>
        <taxon>Bacillati</taxon>
        <taxon>Bacillota</taxon>
        <taxon>Bacilli</taxon>
        <taxon>Bacillales</taxon>
        <taxon>Paenibacillaceae</taxon>
        <taxon>Paenibacillus</taxon>
    </lineage>
</organism>
<dbReference type="Gene3D" id="1.50.10.10">
    <property type="match status" value="1"/>
</dbReference>
<evidence type="ECO:0000259" key="6">
    <source>
        <dbReference type="Pfam" id="PF17851"/>
    </source>
</evidence>
<dbReference type="InterPro" id="IPR014756">
    <property type="entry name" value="Ig_E-set"/>
</dbReference>
<evidence type="ECO:0000256" key="2">
    <source>
        <dbReference type="ARBA" id="ARBA00023277"/>
    </source>
</evidence>
<comment type="caution">
    <text evidence="8">The sequence shown here is derived from an EMBL/GenBank/DDBJ whole genome shotgun (WGS) entry which is preliminary data.</text>
</comment>
<dbReference type="RefSeq" id="WP_183569985.1">
    <property type="nucleotide sequence ID" value="NZ_CBCSLB010000023.1"/>
</dbReference>
<name>A0A7W5GCY4_9BACL</name>
<feature type="domain" description="Bacterial repeat" evidence="7">
    <location>
        <begin position="1267"/>
        <end position="1332"/>
    </location>
</feature>
<dbReference type="InterPro" id="IPR013320">
    <property type="entry name" value="ConA-like_dom_sf"/>
</dbReference>
<dbReference type="GO" id="GO:0008810">
    <property type="term" value="F:cellulase activity"/>
    <property type="evidence" value="ECO:0007669"/>
    <property type="project" value="InterPro"/>
</dbReference>
<dbReference type="GO" id="GO:0000272">
    <property type="term" value="P:polysaccharide catabolic process"/>
    <property type="evidence" value="ECO:0007669"/>
    <property type="project" value="UniProtKB-KW"/>
</dbReference>
<reference evidence="8 9" key="1">
    <citation type="submission" date="2020-08" db="EMBL/GenBank/DDBJ databases">
        <title>Genomic Encyclopedia of Type Strains, Phase III (KMG-III): the genomes of soil and plant-associated and newly described type strains.</title>
        <authorList>
            <person name="Whitman W."/>
        </authorList>
    </citation>
    <scope>NUCLEOTIDE SEQUENCE [LARGE SCALE GENOMIC DNA]</scope>
    <source>
        <strain evidence="8 9">CECT 8234</strain>
    </source>
</reference>
<dbReference type="Proteomes" id="UP000518605">
    <property type="component" value="Unassembled WGS sequence"/>
</dbReference>
<dbReference type="EMBL" id="JACHXW010000024">
    <property type="protein sequence ID" value="MBB3155366.1"/>
    <property type="molecule type" value="Genomic_DNA"/>
</dbReference>